<dbReference type="RefSeq" id="WP_021823839.1">
    <property type="nucleotide sequence ID" value="NZ_BFJS01000062.1"/>
</dbReference>
<name>A0A0A8J6K1_ECOLX</name>
<comment type="subcellular location">
    <subcellularLocation>
        <location evidence="1">Cell membrane</location>
        <topology evidence="1">Multi-pass membrane protein</topology>
    </subcellularLocation>
</comment>
<evidence type="ECO:0000313" key="9">
    <source>
        <dbReference type="EMBL" id="BAQ01672.1"/>
    </source>
</evidence>
<evidence type="ECO:0000256" key="6">
    <source>
        <dbReference type="ARBA" id="ARBA00049738"/>
    </source>
</evidence>
<keyword evidence="5 7" id="KW-0472">Membrane</keyword>
<evidence type="ECO:0000256" key="5">
    <source>
        <dbReference type="ARBA" id="ARBA00023136"/>
    </source>
</evidence>
<accession>A0A0A8J6K1</accession>
<evidence type="ECO:0000313" key="8">
    <source>
        <dbReference type="EMBL" id="AIG62391.1"/>
    </source>
</evidence>
<feature type="transmembrane region" description="Helical" evidence="7">
    <location>
        <begin position="383"/>
        <end position="403"/>
    </location>
</feature>
<reference evidence="9" key="1">
    <citation type="journal article" date="2014" name="DNA Res.">
        <title>A complete view of the genetic diversity of the Escherichia coli O-antigen biosynthesis gene cluster.</title>
        <authorList>
            <person name="Iguchi A."/>
            <person name="Iyoda S."/>
            <person name="Kikuchi T."/>
            <person name="Ogura Y."/>
            <person name="Katsura K."/>
            <person name="Ohnishi M."/>
            <person name="Hayashi T."/>
            <person name="Thomson N.R."/>
        </authorList>
    </citation>
    <scope>NUCLEOTIDE SEQUENCE</scope>
    <source>
        <strain evidence="9">N282</strain>
    </source>
</reference>
<organism evidence="9">
    <name type="scientific">Escherichia coli</name>
    <dbReference type="NCBI Taxonomy" id="562"/>
    <lineage>
        <taxon>Bacteria</taxon>
        <taxon>Pseudomonadati</taxon>
        <taxon>Pseudomonadota</taxon>
        <taxon>Gammaproteobacteria</taxon>
        <taxon>Enterobacterales</taxon>
        <taxon>Enterobacteriaceae</taxon>
        <taxon>Escherichia</taxon>
    </lineage>
</organism>
<feature type="transmembrane region" description="Helical" evidence="7">
    <location>
        <begin position="84"/>
        <end position="108"/>
    </location>
</feature>
<feature type="transmembrane region" description="Helical" evidence="7">
    <location>
        <begin position="114"/>
        <end position="132"/>
    </location>
</feature>
<dbReference type="GO" id="GO:0005886">
    <property type="term" value="C:plasma membrane"/>
    <property type="evidence" value="ECO:0007669"/>
    <property type="project" value="UniProtKB-SubCell"/>
</dbReference>
<dbReference type="EMBL" id="KJ710509">
    <property type="protein sequence ID" value="AIG62391.1"/>
    <property type="molecule type" value="Genomic_DNA"/>
</dbReference>
<feature type="transmembrane region" description="Helical" evidence="7">
    <location>
        <begin position="40"/>
        <end position="64"/>
    </location>
</feature>
<feature type="transmembrane region" description="Helical" evidence="7">
    <location>
        <begin position="171"/>
        <end position="197"/>
    </location>
</feature>
<evidence type="ECO:0000256" key="3">
    <source>
        <dbReference type="ARBA" id="ARBA00022692"/>
    </source>
</evidence>
<keyword evidence="4 7" id="KW-1133">Transmembrane helix</keyword>
<dbReference type="PANTHER" id="PTHR30250">
    <property type="entry name" value="PST FAMILY PREDICTED COLANIC ACID TRANSPORTER"/>
    <property type="match status" value="1"/>
</dbReference>
<evidence type="ECO:0000256" key="2">
    <source>
        <dbReference type="ARBA" id="ARBA00022475"/>
    </source>
</evidence>
<dbReference type="InterPro" id="IPR002797">
    <property type="entry name" value="Polysacc_synth"/>
</dbReference>
<proteinExistence type="predicted"/>
<protein>
    <recommendedName>
        <fullName evidence="6">Putative O-antigen transporter</fullName>
    </recommendedName>
</protein>
<keyword evidence="2" id="KW-1003">Cell membrane</keyword>
<feature type="transmembrane region" description="Helical" evidence="7">
    <location>
        <begin position="295"/>
        <end position="315"/>
    </location>
</feature>
<feature type="transmembrane region" description="Helical" evidence="7">
    <location>
        <begin position="12"/>
        <end position="34"/>
    </location>
</feature>
<evidence type="ECO:0000256" key="7">
    <source>
        <dbReference type="SAM" id="Phobius"/>
    </source>
</evidence>
<sequence length="413" mass="46888">MNKILKDIPIKSILHLFIVRGSIYLFPFITLPIITRNLGVAHFGILSLFLAAQQYFVMLVEYGFTLTGARDIVRCDNKQDEMKIINEIILCRLLIFLFCTAIIIGAYAFFTEHGYISCYLILWSTVFCSVFNQTHFFIGKEKTGFIVISTCITRIVSIVIVVLYVKDNRDINIALLAYSINTALPNILSTFYLNLYLKYKVKIIFCNNEIIDRFKSGYDIFISNVFTSIYSTLTLMYLGTAKGSIETGYYSSADKLKAAAQGILFPVAQAFFPRVSKECGISFYLLWRKSTTILVCFAVAIVASLFIFSNLIYILLLGEQYLSGINIYYILTLSIIPISFGISYAQNLYLTQGQTKLLRKIYFAVSVLHLFHMPILVHFLGAIGAAISVLITESFASLLMFIFRKKCYTWSQA</sequence>
<evidence type="ECO:0000256" key="1">
    <source>
        <dbReference type="ARBA" id="ARBA00004651"/>
    </source>
</evidence>
<evidence type="ECO:0000256" key="4">
    <source>
        <dbReference type="ARBA" id="ARBA00022989"/>
    </source>
</evidence>
<dbReference type="InterPro" id="IPR050833">
    <property type="entry name" value="Poly_Biosynth_Transport"/>
</dbReference>
<dbReference type="AlphaFoldDB" id="A0A0A8J6K1"/>
<dbReference type="PANTHER" id="PTHR30250:SF11">
    <property type="entry name" value="O-ANTIGEN TRANSPORTER-RELATED"/>
    <property type="match status" value="1"/>
</dbReference>
<feature type="transmembrane region" description="Helical" evidence="7">
    <location>
        <begin position="144"/>
        <end position="165"/>
    </location>
</feature>
<reference evidence="8" key="2">
    <citation type="journal article" date="2016" name="PLoS ONE">
        <title>Comparison of O-Antigen Gene Clusters of All O-Serogroups of Escherichia coli and Proposal for Adopting a New Nomenclature for O-Typing.</title>
        <authorList>
            <person name="DebRoy C."/>
            <person name="Fratamico P.M."/>
            <person name="Yan X."/>
            <person name="Baranzoni G."/>
            <person name="Liu Y."/>
            <person name="Needleman D.S."/>
            <person name="Tebbs R."/>
            <person name="O'Connell C.D."/>
            <person name="Allred A."/>
            <person name="Swimley M."/>
            <person name="Mwangi M."/>
            <person name="Kapur V."/>
            <person name="Raygoza Garay J.A."/>
            <person name="Roberts E.L."/>
            <person name="Katani R."/>
        </authorList>
    </citation>
    <scope>NUCLEOTIDE SEQUENCE</scope>
    <source>
        <strain evidence="8">N 282</strain>
    </source>
</reference>
<feature type="transmembrane region" description="Helical" evidence="7">
    <location>
        <begin position="357"/>
        <end position="377"/>
    </location>
</feature>
<keyword evidence="3 7" id="KW-0812">Transmembrane</keyword>
<gene>
    <name evidence="9" type="primary">wzx</name>
</gene>
<feature type="transmembrane region" description="Helical" evidence="7">
    <location>
        <begin position="327"/>
        <end position="345"/>
    </location>
</feature>
<dbReference type="Pfam" id="PF01943">
    <property type="entry name" value="Polysacc_synt"/>
    <property type="match status" value="1"/>
</dbReference>
<dbReference type="EMBL" id="AB812057">
    <property type="protein sequence ID" value="BAQ01672.1"/>
    <property type="molecule type" value="Genomic_DNA"/>
</dbReference>